<dbReference type="PANTHER" id="PTHR36509">
    <property type="entry name" value="BLL3101 PROTEIN"/>
    <property type="match status" value="1"/>
</dbReference>
<dbReference type="SUPFAM" id="SSF160935">
    <property type="entry name" value="VPA0735-like"/>
    <property type="match status" value="1"/>
</dbReference>
<dbReference type="InterPro" id="IPR037050">
    <property type="entry name" value="DUF1254_sf"/>
</dbReference>
<feature type="domain" description="DUF1254" evidence="2">
    <location>
        <begin position="81"/>
        <end position="136"/>
    </location>
</feature>
<dbReference type="PANTHER" id="PTHR36509:SF2">
    <property type="entry name" value="BLL3101 PROTEIN"/>
    <property type="match status" value="1"/>
</dbReference>
<keyword evidence="4" id="KW-1185">Reference proteome</keyword>
<dbReference type="InterPro" id="IPR010621">
    <property type="entry name" value="DUF1214"/>
</dbReference>
<evidence type="ECO:0000313" key="4">
    <source>
        <dbReference type="Proteomes" id="UP001596003"/>
    </source>
</evidence>
<sequence>MKNYKLLSGIFLVTISLLISSCKQNNDKSETDSSTLKDSTAVTSDSVAQKNSVPVTAANFNRAETDLYFTTSVKDAGGIGNIHHYRTLMPIDKQAVIRANRDVLYSSGVYDLDAGPITVTLPDPGKRFMSMQTIDEDQYSETYYAPGTFTFTKEKIGTRYLMLGIRTFIDPNDPNDLPKVTALQDAIKISQKDKGTFSVPNWDLVSQKKVRDSLIGVSKKLTDTKGMFGLKGKIDETRHLLGSATGWGGNPEKDALYLSVYPKKNDGKTVYKLKVKNVPVDGFWSISVYNKEGYFEKNDLNMYTLNNITAKKNADGSITIQFGGCDGKTPNCIPVAAGWNYWVRLYRPHKEILNGSWKFPEAVEVK</sequence>
<organism evidence="3 4">
    <name type="scientific">Flavobacterium chungangensis</name>
    <dbReference type="NCBI Taxonomy" id="2708132"/>
    <lineage>
        <taxon>Bacteria</taxon>
        <taxon>Pseudomonadati</taxon>
        <taxon>Bacteroidota</taxon>
        <taxon>Flavobacteriia</taxon>
        <taxon>Flavobacteriales</taxon>
        <taxon>Flavobacteriaceae</taxon>
        <taxon>Flavobacterium</taxon>
    </lineage>
</organism>
<dbReference type="RefSeq" id="WP_379799013.1">
    <property type="nucleotide sequence ID" value="NZ_JBHSFY010000009.1"/>
</dbReference>
<name>A0ABV8ZH48_9FLAO</name>
<evidence type="ECO:0000259" key="2">
    <source>
        <dbReference type="Pfam" id="PF06863"/>
    </source>
</evidence>
<dbReference type="Proteomes" id="UP001596003">
    <property type="component" value="Unassembled WGS sequence"/>
</dbReference>
<dbReference type="InterPro" id="IPR010679">
    <property type="entry name" value="DUF1254"/>
</dbReference>
<dbReference type="Pfam" id="PF06863">
    <property type="entry name" value="DUF1254"/>
    <property type="match status" value="1"/>
</dbReference>
<reference evidence="4" key="1">
    <citation type="journal article" date="2019" name="Int. J. Syst. Evol. Microbiol.">
        <title>The Global Catalogue of Microorganisms (GCM) 10K type strain sequencing project: providing services to taxonomists for standard genome sequencing and annotation.</title>
        <authorList>
            <consortium name="The Broad Institute Genomics Platform"/>
            <consortium name="The Broad Institute Genome Sequencing Center for Infectious Disease"/>
            <person name="Wu L."/>
            <person name="Ma J."/>
        </authorList>
    </citation>
    <scope>NUCLEOTIDE SEQUENCE [LARGE SCALE GENOMIC DNA]</scope>
    <source>
        <strain evidence="4">NBRC 103627</strain>
    </source>
</reference>
<dbReference type="Pfam" id="PF06742">
    <property type="entry name" value="DUF1214"/>
    <property type="match status" value="1"/>
</dbReference>
<gene>
    <name evidence="3" type="ORF">ACFO3N_15210</name>
</gene>
<proteinExistence type="predicted"/>
<evidence type="ECO:0000259" key="1">
    <source>
        <dbReference type="Pfam" id="PF06742"/>
    </source>
</evidence>
<evidence type="ECO:0000313" key="3">
    <source>
        <dbReference type="EMBL" id="MFC4478420.1"/>
    </source>
</evidence>
<feature type="domain" description="DUF1214" evidence="1">
    <location>
        <begin position="265"/>
        <end position="349"/>
    </location>
</feature>
<dbReference type="Gene3D" id="2.60.120.600">
    <property type="entry name" value="Domain of unknown function DUF1214, C-terminal domain"/>
    <property type="match status" value="1"/>
</dbReference>
<dbReference type="EMBL" id="JBHSFY010000009">
    <property type="protein sequence ID" value="MFC4478420.1"/>
    <property type="molecule type" value="Genomic_DNA"/>
</dbReference>
<protein>
    <submittedName>
        <fullName evidence="3">DUF1214 domain-containing protein</fullName>
    </submittedName>
</protein>
<accession>A0ABV8ZH48</accession>
<dbReference type="PROSITE" id="PS51257">
    <property type="entry name" value="PROKAR_LIPOPROTEIN"/>
    <property type="match status" value="1"/>
</dbReference>
<dbReference type="Gene3D" id="2.60.40.1610">
    <property type="entry name" value="Domain of unknown function DUF1254"/>
    <property type="match status" value="1"/>
</dbReference>
<dbReference type="InterPro" id="IPR037049">
    <property type="entry name" value="DUF1214_C_sf"/>
</dbReference>
<comment type="caution">
    <text evidence="3">The sequence shown here is derived from an EMBL/GenBank/DDBJ whole genome shotgun (WGS) entry which is preliminary data.</text>
</comment>